<dbReference type="GO" id="GO:0008168">
    <property type="term" value="F:methyltransferase activity"/>
    <property type="evidence" value="ECO:0007669"/>
    <property type="project" value="UniProtKB-KW"/>
</dbReference>
<dbReference type="PANTHER" id="PTHR30481:SF4">
    <property type="entry name" value="SITE-SPECIFIC DNA-METHYLTRANSFERASE (ADENINE-SPECIFIC)"/>
    <property type="match status" value="1"/>
</dbReference>
<comment type="caution">
    <text evidence="4">The sequence shown here is derived from an EMBL/GenBank/DDBJ whole genome shotgun (WGS) entry which is preliminary data.</text>
</comment>
<dbReference type="PRINTS" id="PR00505">
    <property type="entry name" value="D12N6MTFRASE"/>
</dbReference>
<dbReference type="Proteomes" id="UP000305202">
    <property type="component" value="Unassembled WGS sequence"/>
</dbReference>
<evidence type="ECO:0000256" key="1">
    <source>
        <dbReference type="ARBA" id="ARBA00022603"/>
    </source>
</evidence>
<dbReference type="InterPro" id="IPR029063">
    <property type="entry name" value="SAM-dependent_MTases_sf"/>
</dbReference>
<proteinExistence type="predicted"/>
<gene>
    <name evidence="4" type="ORF">FCN80_25615</name>
</gene>
<dbReference type="PIRSF" id="PIRSF000398">
    <property type="entry name" value="M_m6A_EcoRV"/>
    <property type="match status" value="1"/>
</dbReference>
<name>A0ABY2SHQ1_9HYPH</name>
<dbReference type="Gene3D" id="3.40.50.150">
    <property type="entry name" value="Vaccinia Virus protein VP39"/>
    <property type="match status" value="2"/>
</dbReference>
<dbReference type="SUPFAM" id="SSF53335">
    <property type="entry name" value="S-adenosyl-L-methionine-dependent methyltransferases"/>
    <property type="match status" value="1"/>
</dbReference>
<reference evidence="4 5" key="1">
    <citation type="submission" date="2019-04" db="EMBL/GenBank/DDBJ databases">
        <authorList>
            <person name="Li M."/>
            <person name="Gao C."/>
        </authorList>
    </citation>
    <scope>NUCLEOTIDE SEQUENCE [LARGE SCALE GENOMIC DNA]</scope>
    <source>
        <strain evidence="4 5">BGMRC 2031</strain>
    </source>
</reference>
<dbReference type="Pfam" id="PF02086">
    <property type="entry name" value="MethyltransfD12"/>
    <property type="match status" value="1"/>
</dbReference>
<dbReference type="GO" id="GO:0032259">
    <property type="term" value="P:methylation"/>
    <property type="evidence" value="ECO:0007669"/>
    <property type="project" value="UniProtKB-KW"/>
</dbReference>
<evidence type="ECO:0000256" key="2">
    <source>
        <dbReference type="ARBA" id="ARBA00022679"/>
    </source>
</evidence>
<evidence type="ECO:0000313" key="5">
    <source>
        <dbReference type="Proteomes" id="UP000305202"/>
    </source>
</evidence>
<dbReference type="EMBL" id="SZPQ01000099">
    <property type="protein sequence ID" value="TKI02221.1"/>
    <property type="molecule type" value="Genomic_DNA"/>
</dbReference>
<keyword evidence="2" id="KW-0808">Transferase</keyword>
<keyword evidence="1 4" id="KW-0489">Methyltransferase</keyword>
<keyword evidence="5" id="KW-1185">Reference proteome</keyword>
<dbReference type="PANTHER" id="PTHR30481">
    <property type="entry name" value="DNA ADENINE METHYLASE"/>
    <property type="match status" value="1"/>
</dbReference>
<organism evidence="4 5">
    <name type="scientific">Martelella alba</name>
    <dbReference type="NCBI Taxonomy" id="2590451"/>
    <lineage>
        <taxon>Bacteria</taxon>
        <taxon>Pseudomonadati</taxon>
        <taxon>Pseudomonadota</taxon>
        <taxon>Alphaproteobacteria</taxon>
        <taxon>Hyphomicrobiales</taxon>
        <taxon>Aurantimonadaceae</taxon>
        <taxon>Martelella</taxon>
    </lineage>
</organism>
<sequence length="280" mass="31415">MTDLTQVNGVRRVHAPAIRYHGGKFRIAPWIISHFPAHACYVEPFGGGAGVLLQKPRSYAEVYNDLDSDIVNLFRVLRDPELNSQLRDACLLTPYAREEFYAAYDPGDTPLERARRTVVRATMGFGSGAANKRTGFRGDSKRKYATAADCWARYPTNLSALCQRLQGVIIENKDALTVMRAHDAATTLHYIDPPYLPETRVWRGGAYRHEMDVFGHEQLLAVARTLVGHVVISGYDSELYNDYLSGWETYKKESRISAGRGTALRIECLWIRNASSEVAA</sequence>
<dbReference type="InterPro" id="IPR012327">
    <property type="entry name" value="MeTrfase_D12"/>
</dbReference>
<accession>A0ABY2SHQ1</accession>
<dbReference type="InterPro" id="IPR012263">
    <property type="entry name" value="M_m6A_EcoRV"/>
</dbReference>
<evidence type="ECO:0000256" key="3">
    <source>
        <dbReference type="ARBA" id="ARBA00022691"/>
    </source>
</evidence>
<protein>
    <submittedName>
        <fullName evidence="4">DNA adenine methylase</fullName>
    </submittedName>
</protein>
<evidence type="ECO:0000313" key="4">
    <source>
        <dbReference type="EMBL" id="TKI02221.1"/>
    </source>
</evidence>
<dbReference type="RefSeq" id="WP_136993144.1">
    <property type="nucleotide sequence ID" value="NZ_SZPQ01000099.1"/>
</dbReference>
<keyword evidence="3" id="KW-0949">S-adenosyl-L-methionine</keyword>